<dbReference type="Pfam" id="PF10282">
    <property type="entry name" value="Lactonase"/>
    <property type="match status" value="1"/>
</dbReference>
<dbReference type="PANTHER" id="PTHR30344">
    <property type="entry name" value="6-PHOSPHOGLUCONOLACTONASE-RELATED"/>
    <property type="match status" value="1"/>
</dbReference>
<dbReference type="InterPro" id="IPR050282">
    <property type="entry name" value="Cycloisomerase_2"/>
</dbReference>
<dbReference type="RefSeq" id="WP_199041623.1">
    <property type="nucleotide sequence ID" value="NZ_JAELXS010000020.1"/>
</dbReference>
<dbReference type="PANTHER" id="PTHR30344:SF1">
    <property type="entry name" value="6-PHOSPHOGLUCONOLACTONASE"/>
    <property type="match status" value="1"/>
</dbReference>
<organism evidence="4 5">
    <name type="scientific">Sphingomonas mollis</name>
    <dbReference type="NCBI Taxonomy" id="2795726"/>
    <lineage>
        <taxon>Bacteria</taxon>
        <taxon>Pseudomonadati</taxon>
        <taxon>Pseudomonadota</taxon>
        <taxon>Alphaproteobacteria</taxon>
        <taxon>Sphingomonadales</taxon>
        <taxon>Sphingomonadaceae</taxon>
        <taxon>Sphingomonas</taxon>
    </lineage>
</organism>
<dbReference type="EMBL" id="JAELXS010000020">
    <property type="protein sequence ID" value="MBJ6123683.1"/>
    <property type="molecule type" value="Genomic_DNA"/>
</dbReference>
<evidence type="ECO:0000256" key="2">
    <source>
        <dbReference type="ARBA" id="ARBA00022526"/>
    </source>
</evidence>
<dbReference type="InterPro" id="IPR011045">
    <property type="entry name" value="N2O_reductase_N"/>
</dbReference>
<dbReference type="Proteomes" id="UP000640426">
    <property type="component" value="Unassembled WGS sequence"/>
</dbReference>
<sequence>MNPLNLTLTLTRRTALAGMAATVAMPLRAADPVVRLIAGTYAREGGKGLYPITYDAAADRWQVGMPVAGIDDASFGVKAPRGPWYVVKEQTAGQVSSVGTDWAKQATVTTGGADPCHAAIDGTGTCLAVANYSSGSVAFHRLDPRTGAPADPTVFRHQGQGPVRDRQAGPHAHWVGFSPDQRWLHSVDLGADAIFAYRFDATARTLAPPVMAWRAPPGSGPRHLIRHPRLAIAYVVCELSSQLIALTATPDGRFATRTSVSTLPAGFKGTSFPAHIAIDRAGRRLYVSNRGHDSITVFALDGTGMPQPIQHIPSGGDWPRFFLMLEDRQRLLVANERSGSAAVFRIGADGKLAATGQTLAVPGVVFLGRV</sequence>
<dbReference type="SUPFAM" id="SSF50974">
    <property type="entry name" value="Nitrous oxide reductase, N-terminal domain"/>
    <property type="match status" value="1"/>
</dbReference>
<dbReference type="InterPro" id="IPR015943">
    <property type="entry name" value="WD40/YVTN_repeat-like_dom_sf"/>
</dbReference>
<feature type="chain" id="PRO_5045519561" evidence="3">
    <location>
        <begin position="30"/>
        <end position="370"/>
    </location>
</feature>
<proteinExistence type="inferred from homology"/>
<accession>A0ABS0XUI5</accession>
<name>A0ABS0XUI5_9SPHN</name>
<keyword evidence="5" id="KW-1185">Reference proteome</keyword>
<dbReference type="InterPro" id="IPR019405">
    <property type="entry name" value="Lactonase_7-beta_prop"/>
</dbReference>
<comment type="similarity">
    <text evidence="1">Belongs to the cycloisomerase 2 family.</text>
</comment>
<dbReference type="Gene3D" id="2.130.10.10">
    <property type="entry name" value="YVTN repeat-like/Quinoprotein amine dehydrogenase"/>
    <property type="match status" value="1"/>
</dbReference>
<feature type="signal peptide" evidence="3">
    <location>
        <begin position="1"/>
        <end position="29"/>
    </location>
</feature>
<evidence type="ECO:0000256" key="1">
    <source>
        <dbReference type="ARBA" id="ARBA00005564"/>
    </source>
</evidence>
<comment type="caution">
    <text evidence="4">The sequence shown here is derived from an EMBL/GenBank/DDBJ whole genome shotgun (WGS) entry which is preliminary data.</text>
</comment>
<protein>
    <submittedName>
        <fullName evidence="4">Lactonase family protein</fullName>
    </submittedName>
</protein>
<keyword evidence="2" id="KW-0119">Carbohydrate metabolism</keyword>
<gene>
    <name evidence="4" type="ORF">JAO74_18070</name>
</gene>
<evidence type="ECO:0000256" key="3">
    <source>
        <dbReference type="SAM" id="SignalP"/>
    </source>
</evidence>
<keyword evidence="2" id="KW-0313">Glucose metabolism</keyword>
<evidence type="ECO:0000313" key="5">
    <source>
        <dbReference type="Proteomes" id="UP000640426"/>
    </source>
</evidence>
<evidence type="ECO:0000313" key="4">
    <source>
        <dbReference type="EMBL" id="MBJ6123683.1"/>
    </source>
</evidence>
<keyword evidence="3" id="KW-0732">Signal</keyword>
<reference evidence="5" key="1">
    <citation type="submission" date="2020-12" db="EMBL/GenBank/DDBJ databases">
        <title>Hymenobacter sp.</title>
        <authorList>
            <person name="Kim M.K."/>
        </authorList>
    </citation>
    <scope>NUCLEOTIDE SEQUENCE [LARGE SCALE GENOMIC DNA]</scope>
    <source>
        <strain evidence="5">BT553</strain>
    </source>
</reference>